<feature type="domain" description="Mce/MlaD" evidence="3">
    <location>
        <begin position="71"/>
        <end position="146"/>
    </location>
</feature>
<dbReference type="Proteomes" id="UP000198983">
    <property type="component" value="Chromosome I"/>
</dbReference>
<evidence type="ECO:0000256" key="1">
    <source>
        <dbReference type="SAM" id="MobiDB-lite"/>
    </source>
</evidence>
<dbReference type="NCBIfam" id="TIGR00996">
    <property type="entry name" value="Mtu_fam_mce"/>
    <property type="match status" value="1"/>
</dbReference>
<proteinExistence type="predicted"/>
<feature type="compositionally biased region" description="Acidic residues" evidence="1">
    <location>
        <begin position="15"/>
        <end position="25"/>
    </location>
</feature>
<dbReference type="InterPro" id="IPR003399">
    <property type="entry name" value="Mce/MlaD"/>
</dbReference>
<dbReference type="PANTHER" id="PTHR33371">
    <property type="entry name" value="INTERMEMBRANE PHOSPHOLIPID TRANSPORT SYSTEM BINDING PROTEIN MLAD-RELATED"/>
    <property type="match status" value="1"/>
</dbReference>
<evidence type="ECO:0000313" key="6">
    <source>
        <dbReference type="Proteomes" id="UP000198983"/>
    </source>
</evidence>
<dbReference type="Pfam" id="PF02470">
    <property type="entry name" value="MlaD"/>
    <property type="match status" value="1"/>
</dbReference>
<dbReference type="EMBL" id="LT629732">
    <property type="protein sequence ID" value="SDS44660.1"/>
    <property type="molecule type" value="Genomic_DNA"/>
</dbReference>
<keyword evidence="6" id="KW-1185">Reference proteome</keyword>
<protein>
    <submittedName>
        <fullName evidence="5">Phospholipid/cholesterol/gamma-HCH transport system substrate-binding protein</fullName>
    </submittedName>
</protein>
<dbReference type="InterPro" id="IPR005693">
    <property type="entry name" value="Mce"/>
</dbReference>
<reference evidence="5 6" key="1">
    <citation type="submission" date="2016-10" db="EMBL/GenBank/DDBJ databases">
        <authorList>
            <person name="de Groot N.N."/>
        </authorList>
    </citation>
    <scope>NUCLEOTIDE SEQUENCE [LARGE SCALE GENOMIC DNA]</scope>
    <source>
        <strain evidence="5 6">DSM 22024</strain>
    </source>
</reference>
<dbReference type="GO" id="GO:0005576">
    <property type="term" value="C:extracellular region"/>
    <property type="evidence" value="ECO:0007669"/>
    <property type="project" value="TreeGrafter"/>
</dbReference>
<feature type="domain" description="Mammalian cell entry C-terminal" evidence="4">
    <location>
        <begin position="150"/>
        <end position="334"/>
    </location>
</feature>
<accession>A0A1H1S962</accession>
<dbReference type="Pfam" id="PF11887">
    <property type="entry name" value="Mce4_CUP1"/>
    <property type="match status" value="1"/>
</dbReference>
<dbReference type="RefSeq" id="WP_241827951.1">
    <property type="nucleotide sequence ID" value="NZ_LT629732.1"/>
</dbReference>
<keyword evidence="2" id="KW-0472">Membrane</keyword>
<keyword evidence="2" id="KW-1133">Transmembrane helix</keyword>
<evidence type="ECO:0000313" key="5">
    <source>
        <dbReference type="EMBL" id="SDS44660.1"/>
    </source>
</evidence>
<evidence type="ECO:0000259" key="4">
    <source>
        <dbReference type="Pfam" id="PF11887"/>
    </source>
</evidence>
<dbReference type="AlphaFoldDB" id="A0A1H1S962"/>
<feature type="transmembrane region" description="Helical" evidence="2">
    <location>
        <begin position="40"/>
        <end position="60"/>
    </location>
</feature>
<dbReference type="PRINTS" id="PR01782">
    <property type="entry name" value="MCEVIRFACTOR"/>
</dbReference>
<evidence type="ECO:0000256" key="2">
    <source>
        <dbReference type="SAM" id="Phobius"/>
    </source>
</evidence>
<dbReference type="STRING" id="117157.SAMN04489717_2722"/>
<feature type="region of interest" description="Disordered" evidence="1">
    <location>
        <begin position="1"/>
        <end position="36"/>
    </location>
</feature>
<dbReference type="PANTHER" id="PTHR33371:SF18">
    <property type="entry name" value="MCE-FAMILY PROTEIN MCE3C"/>
    <property type="match status" value="1"/>
</dbReference>
<name>A0A1H1S962_9ACTN</name>
<dbReference type="InterPro" id="IPR052336">
    <property type="entry name" value="MlaD_Phospholipid_Transporter"/>
</dbReference>
<evidence type="ECO:0000259" key="3">
    <source>
        <dbReference type="Pfam" id="PF02470"/>
    </source>
</evidence>
<keyword evidence="2" id="KW-0812">Transmembrane</keyword>
<gene>
    <name evidence="5" type="ORF">SAMN04489717_2722</name>
</gene>
<sequence length="360" mass="38514">MRACTSPTRGVNDEVPGEEGPDDEVPTTNGSAMRGRTPRYYTTVGAVGLVVLAALVYGAFHAADLPLIGGGTTYAARFGEAGGLRADDEVRVAGVKVGHVRAVELAGSHVRVEFRITDDRVRLGRDTGAAIRIRTLLGRKYLSLVPAGPGRLDPAREIPQSRTVSPYDVVEAFSDLATTTGRIDTAQLATALDTLSATFAGTPAEVRGSLDGLSRLSRTIASRDEELHRLLAHANQVSRVLADRDTELVALVRDGDLVLREVRARRALIHQLLVTAQELSAQISGLVADNQARLEPALKRLASVVGMLRANQDSLDRSIRLLAPFLRVFTNTLGTGPWFDTYIPNLVPLPAAPRVPGGGR</sequence>
<dbReference type="InterPro" id="IPR024516">
    <property type="entry name" value="Mce_C"/>
</dbReference>
<organism evidence="5 6">
    <name type="scientific">Actinopolymorpha singaporensis</name>
    <dbReference type="NCBI Taxonomy" id="117157"/>
    <lineage>
        <taxon>Bacteria</taxon>
        <taxon>Bacillati</taxon>
        <taxon>Actinomycetota</taxon>
        <taxon>Actinomycetes</taxon>
        <taxon>Propionibacteriales</taxon>
        <taxon>Actinopolymorphaceae</taxon>
        <taxon>Actinopolymorpha</taxon>
    </lineage>
</organism>